<reference evidence="1 2" key="1">
    <citation type="submission" date="2016-07" db="EMBL/GenBank/DDBJ databases">
        <title>Pervasive Adenine N6-methylation of Active Genes in Fungi.</title>
        <authorList>
            <consortium name="DOE Joint Genome Institute"/>
            <person name="Mondo S.J."/>
            <person name="Dannebaum R.O."/>
            <person name="Kuo R.C."/>
            <person name="Labutti K."/>
            <person name="Haridas S."/>
            <person name="Kuo A."/>
            <person name="Salamov A."/>
            <person name="Ahrendt S.R."/>
            <person name="Lipzen A."/>
            <person name="Sullivan W."/>
            <person name="Andreopoulos W.B."/>
            <person name="Clum A."/>
            <person name="Lindquist E."/>
            <person name="Daum C."/>
            <person name="Ramamoorthy G.K."/>
            <person name="Gryganskyi A."/>
            <person name="Culley D."/>
            <person name="Magnuson J.K."/>
            <person name="James T.Y."/>
            <person name="O'Malley M.A."/>
            <person name="Stajich J.E."/>
            <person name="Spatafora J.W."/>
            <person name="Visel A."/>
            <person name="Grigoriev I.V."/>
        </authorList>
    </citation>
    <scope>NUCLEOTIDE SEQUENCE [LARGE SCALE GENOMIC DNA]</scope>
    <source>
        <strain evidence="1 2">NRRL 3116</strain>
    </source>
</reference>
<dbReference type="InParanoid" id="A0A1Y2GY79"/>
<evidence type="ECO:0000313" key="1">
    <source>
        <dbReference type="EMBL" id="ORZ27260.1"/>
    </source>
</evidence>
<dbReference type="GeneID" id="33564765"/>
<dbReference type="AlphaFoldDB" id="A0A1Y2GY79"/>
<sequence length="498" mass="57202">MASVKVHALDLDEICSLIAKFMTKVELANCLKVCQAWHHSFLPHYWHTILVSPHKLTRCHEESLLKYGSLVRSLSAGRIEDTSVFDQPSVCYLQNLEVTTIGSRTRHDCGRGCLPNIIYRNRETLHFLTWRCYGQNTLSRQPYQIHVDLFAGLKNLVTMELCNWSISSGDFVQLLCSCPSLKKLTLDAINGLEQAGDGEMHEQDGNNDLSNFLRNRSCNTASSFTHIGLDELTFIGRVVPRILPLVPNITHLIFKSLLNGDFHGLQHQINLSQCLTHITSLSMPTECVDPSEFMCLIRKIPRDQLAWFEGKVPVTLAQEFLRTIIQRQSQTIETLVILNGEDDRLYIGSRSSEEGDEEPFIVWKLFECSPQLITVVIPYNLQPVFSTFNTNDGEQPTLNVLQQQIYYLPAREWVCSELKRLYLRLKDMDRRHPMDQITFNLCVERLLPPDERRVDDNTKRSKTKTPLENMIMERLSSLHKLQSLNIGNGWFPLPKAYK</sequence>
<accession>A0A1Y2GY79</accession>
<proteinExistence type="predicted"/>
<dbReference type="RefSeq" id="XP_021884987.1">
    <property type="nucleotide sequence ID" value="XM_022022921.1"/>
</dbReference>
<keyword evidence="2" id="KW-1185">Reference proteome</keyword>
<organism evidence="1 2">
    <name type="scientific">Lobosporangium transversale</name>
    <dbReference type="NCBI Taxonomy" id="64571"/>
    <lineage>
        <taxon>Eukaryota</taxon>
        <taxon>Fungi</taxon>
        <taxon>Fungi incertae sedis</taxon>
        <taxon>Mucoromycota</taxon>
        <taxon>Mortierellomycotina</taxon>
        <taxon>Mortierellomycetes</taxon>
        <taxon>Mortierellales</taxon>
        <taxon>Mortierellaceae</taxon>
        <taxon>Lobosporangium</taxon>
    </lineage>
</organism>
<dbReference type="EMBL" id="MCFF01000004">
    <property type="protein sequence ID" value="ORZ27260.1"/>
    <property type="molecule type" value="Genomic_DNA"/>
</dbReference>
<dbReference type="OrthoDB" id="2369458at2759"/>
<evidence type="ECO:0008006" key="3">
    <source>
        <dbReference type="Google" id="ProtNLM"/>
    </source>
</evidence>
<dbReference type="Proteomes" id="UP000193648">
    <property type="component" value="Unassembled WGS sequence"/>
</dbReference>
<dbReference type="Gene3D" id="3.80.10.10">
    <property type="entry name" value="Ribonuclease Inhibitor"/>
    <property type="match status" value="1"/>
</dbReference>
<name>A0A1Y2GY79_9FUNG</name>
<protein>
    <recommendedName>
        <fullName evidence="3">F-box domain-containing protein</fullName>
    </recommendedName>
</protein>
<dbReference type="InterPro" id="IPR032675">
    <property type="entry name" value="LRR_dom_sf"/>
</dbReference>
<gene>
    <name evidence="1" type="ORF">BCR41DRAFT_346572</name>
</gene>
<comment type="caution">
    <text evidence="1">The sequence shown here is derived from an EMBL/GenBank/DDBJ whole genome shotgun (WGS) entry which is preliminary data.</text>
</comment>
<evidence type="ECO:0000313" key="2">
    <source>
        <dbReference type="Proteomes" id="UP000193648"/>
    </source>
</evidence>